<feature type="region of interest" description="Disordered" evidence="8">
    <location>
        <begin position="1"/>
        <end position="27"/>
    </location>
</feature>
<dbReference type="SUPFAM" id="SSF103473">
    <property type="entry name" value="MFS general substrate transporter"/>
    <property type="match status" value="1"/>
</dbReference>
<keyword evidence="7" id="KW-0406">Ion transport</keyword>
<feature type="transmembrane region" description="Helical" evidence="7">
    <location>
        <begin position="96"/>
        <end position="117"/>
    </location>
</feature>
<sequence length="630" mass="69489">MAEQEELLQVDDHENDEVDETEEGPAEPVKKRCLGGMLDLIFPILTTESGQIKLTRRRSCLILLLLYTSHIFSAWGDRMWNFANSLVVILLYPGSLLMPGIYGFVIKLFETIFGTIVGDYVDTNPRLRVIWVTLLVQNGFVFFSTVLFSVMFYFQWDVCGHAIIFGSLMILVILSGSISNLATVANTIAVEKDWVVVIADDNSKTLAVLNANMRRIDLLCKLLAPIVAGVLLTHTHSIVPYIRYDLAGGYAATVIIGHWNVVSFFGELLLMIAVYKMVPALADKKLRGKNNEKDGEEVVRFPSRTGKGFKVLKKLASPYRTLITGWHIYWKQETNLIGFSLASLYLTVLGFSGVTATYLLTQGLSSDYIGLAQGLGGIVGILGTLLYPYLQRKVGSVRTGLFGISSQLVMLLFCVAGVFSPGKPTSDTGIGYYSPNCSSEDSGGTLSPTSTIPYSSLIYPSPSLSLYSEASPSPSITPPAEGSNGGFDVNLSIILILVGVTGARFGLWMFDLSIWQLIQEKVVVEERGVVSGVMNAMNSNMDMLHYVMVIAAPRPSEFPYLTIISFCSVFMGWVFYCCYVRRARGHFFHHPAKVFNKYCGCRCGQVGRATENPLSIANQLQFQDDDDDDL</sequence>
<reference evidence="9" key="2">
    <citation type="submission" date="2024-06" db="UniProtKB">
        <authorList>
            <consortium name="EnsemblMetazoa"/>
        </authorList>
    </citation>
    <scope>IDENTIFICATION</scope>
</reference>
<proteinExistence type="inferred from homology"/>
<evidence type="ECO:0000256" key="6">
    <source>
        <dbReference type="ARBA" id="ARBA00023136"/>
    </source>
</evidence>
<dbReference type="GeneID" id="100638258"/>
<feature type="transmembrane region" description="Helical" evidence="7">
    <location>
        <begin position="162"/>
        <end position="182"/>
    </location>
</feature>
<keyword evidence="6 7" id="KW-0472">Membrane</keyword>
<evidence type="ECO:0000256" key="8">
    <source>
        <dbReference type="SAM" id="MobiDB-lite"/>
    </source>
</evidence>
<feature type="transmembrane region" description="Helical" evidence="7">
    <location>
        <begin position="368"/>
        <end position="389"/>
    </location>
</feature>
<dbReference type="Pfam" id="PF06963">
    <property type="entry name" value="FPN1"/>
    <property type="match status" value="1"/>
</dbReference>
<feature type="transmembrane region" description="Helical" evidence="7">
    <location>
        <begin position="222"/>
        <end position="244"/>
    </location>
</feature>
<dbReference type="GO" id="GO:0005381">
    <property type="term" value="F:iron ion transmembrane transporter activity"/>
    <property type="evidence" value="ECO:0007669"/>
    <property type="project" value="UniProtKB-UniRule"/>
</dbReference>
<feature type="transmembrane region" description="Helical" evidence="7">
    <location>
        <begin position="250"/>
        <end position="275"/>
    </location>
</feature>
<comment type="subcellular location">
    <subcellularLocation>
        <location evidence="1 7">Membrane</location>
        <topology evidence="1 7">Multi-pass membrane protein</topology>
    </subcellularLocation>
</comment>
<dbReference type="Gene3D" id="1.20.1250.20">
    <property type="entry name" value="MFS general substrate transporter like domains"/>
    <property type="match status" value="1"/>
</dbReference>
<evidence type="ECO:0000256" key="4">
    <source>
        <dbReference type="ARBA" id="ARBA00022692"/>
    </source>
</evidence>
<evidence type="ECO:0000256" key="5">
    <source>
        <dbReference type="ARBA" id="ARBA00022989"/>
    </source>
</evidence>
<keyword evidence="4 7" id="KW-0812">Transmembrane</keyword>
<dbReference type="CDD" id="cd17480">
    <property type="entry name" value="MFS_SLC40A1_like"/>
    <property type="match status" value="1"/>
</dbReference>
<dbReference type="InterPro" id="IPR036259">
    <property type="entry name" value="MFS_trans_sf"/>
</dbReference>
<feature type="transmembrane region" description="Helical" evidence="7">
    <location>
        <begin position="528"/>
        <end position="552"/>
    </location>
</feature>
<comment type="function">
    <text evidence="7">May be involved in iron transport and iron homeostasis.</text>
</comment>
<dbReference type="AlphaFoldDB" id="A0AAN0IDQ9"/>
<accession>A0AAN0IDQ9</accession>
<evidence type="ECO:0000256" key="1">
    <source>
        <dbReference type="ARBA" id="ARBA00004141"/>
    </source>
</evidence>
<feature type="transmembrane region" description="Helical" evidence="7">
    <location>
        <begin position="336"/>
        <end position="356"/>
    </location>
</feature>
<dbReference type="KEGG" id="aqu:100638258"/>
<feature type="transmembrane region" description="Helical" evidence="7">
    <location>
        <begin position="401"/>
        <end position="419"/>
    </location>
</feature>
<evidence type="ECO:0000256" key="2">
    <source>
        <dbReference type="ARBA" id="ARBA00006279"/>
    </source>
</evidence>
<evidence type="ECO:0000256" key="3">
    <source>
        <dbReference type="ARBA" id="ARBA00022448"/>
    </source>
</evidence>
<evidence type="ECO:0000256" key="7">
    <source>
        <dbReference type="RuleBase" id="RU365065"/>
    </source>
</evidence>
<dbReference type="RefSeq" id="XP_003386113.1">
    <property type="nucleotide sequence ID" value="XM_003386065.3"/>
</dbReference>
<dbReference type="EnsemblMetazoa" id="XM_003386065.3">
    <property type="protein sequence ID" value="XP_003386113.1"/>
    <property type="gene ID" value="LOC100638258"/>
</dbReference>
<evidence type="ECO:0000313" key="10">
    <source>
        <dbReference type="Proteomes" id="UP000007879"/>
    </source>
</evidence>
<comment type="similarity">
    <text evidence="2 7">Belongs to the ferroportin (FP) (TC 2.A.100) family. SLC40A subfamily.</text>
</comment>
<feature type="transmembrane region" description="Helical" evidence="7">
    <location>
        <begin position="129"/>
        <end position="156"/>
    </location>
</feature>
<keyword evidence="5 7" id="KW-1133">Transmembrane helix</keyword>
<dbReference type="PANTHER" id="PTHR11660">
    <property type="entry name" value="SOLUTE CARRIER FAMILY 40 MEMBER"/>
    <property type="match status" value="1"/>
</dbReference>
<protein>
    <recommendedName>
        <fullName evidence="7">Solute carrier family 40 member</fullName>
    </recommendedName>
</protein>
<evidence type="ECO:0000313" key="9">
    <source>
        <dbReference type="EnsemblMetazoa" id="XP_003386113.1"/>
    </source>
</evidence>
<dbReference type="GO" id="GO:0016020">
    <property type="term" value="C:membrane"/>
    <property type="evidence" value="ECO:0007669"/>
    <property type="project" value="UniProtKB-SubCell"/>
</dbReference>
<dbReference type="InterPro" id="IPR009716">
    <property type="entry name" value="Ferroportin-1"/>
</dbReference>
<reference evidence="10" key="1">
    <citation type="journal article" date="2010" name="Nature">
        <title>The Amphimedon queenslandica genome and the evolution of animal complexity.</title>
        <authorList>
            <person name="Srivastava M."/>
            <person name="Simakov O."/>
            <person name="Chapman J."/>
            <person name="Fahey B."/>
            <person name="Gauthier M.E."/>
            <person name="Mitros T."/>
            <person name="Richards G.S."/>
            <person name="Conaco C."/>
            <person name="Dacre M."/>
            <person name="Hellsten U."/>
            <person name="Larroux C."/>
            <person name="Putnam N.H."/>
            <person name="Stanke M."/>
            <person name="Adamska M."/>
            <person name="Darling A."/>
            <person name="Degnan S.M."/>
            <person name="Oakley T.H."/>
            <person name="Plachetzki D.C."/>
            <person name="Zhai Y."/>
            <person name="Adamski M."/>
            <person name="Calcino A."/>
            <person name="Cummins S.F."/>
            <person name="Goodstein D.M."/>
            <person name="Harris C."/>
            <person name="Jackson D.J."/>
            <person name="Leys S.P."/>
            <person name="Shu S."/>
            <person name="Woodcroft B.J."/>
            <person name="Vervoort M."/>
            <person name="Kosik K.S."/>
            <person name="Manning G."/>
            <person name="Degnan B.M."/>
            <person name="Rokhsar D.S."/>
        </authorList>
    </citation>
    <scope>NUCLEOTIDE SEQUENCE [LARGE SCALE GENOMIC DNA]</scope>
</reference>
<feature type="transmembrane region" description="Helical" evidence="7">
    <location>
        <begin position="489"/>
        <end position="507"/>
    </location>
</feature>
<dbReference type="Proteomes" id="UP000007879">
    <property type="component" value="Unassembled WGS sequence"/>
</dbReference>
<dbReference type="PANTHER" id="PTHR11660:SF57">
    <property type="entry name" value="SOLUTE CARRIER FAMILY 40 MEMBER"/>
    <property type="match status" value="1"/>
</dbReference>
<organism evidence="9 10">
    <name type="scientific">Amphimedon queenslandica</name>
    <name type="common">Sponge</name>
    <dbReference type="NCBI Taxonomy" id="400682"/>
    <lineage>
        <taxon>Eukaryota</taxon>
        <taxon>Metazoa</taxon>
        <taxon>Porifera</taxon>
        <taxon>Demospongiae</taxon>
        <taxon>Heteroscleromorpha</taxon>
        <taxon>Haplosclerida</taxon>
        <taxon>Niphatidae</taxon>
        <taxon>Amphimedon</taxon>
    </lineage>
</organism>
<feature type="transmembrane region" description="Helical" evidence="7">
    <location>
        <begin position="59"/>
        <end position="76"/>
    </location>
</feature>
<feature type="compositionally biased region" description="Acidic residues" evidence="8">
    <location>
        <begin position="1"/>
        <end position="25"/>
    </location>
</feature>
<feature type="transmembrane region" description="Helical" evidence="7">
    <location>
        <begin position="558"/>
        <end position="579"/>
    </location>
</feature>
<name>A0AAN0IDQ9_AMPQE</name>
<keyword evidence="10" id="KW-1185">Reference proteome</keyword>
<keyword evidence="3 7" id="KW-0813">Transport</keyword>